<name>A0A811K7U4_9BILA</name>
<evidence type="ECO:0000313" key="3">
    <source>
        <dbReference type="EMBL" id="CAD5211456.1"/>
    </source>
</evidence>
<dbReference type="Proteomes" id="UP000614601">
    <property type="component" value="Unassembled WGS sequence"/>
</dbReference>
<dbReference type="OrthoDB" id="10582732at2759"/>
<feature type="compositionally biased region" description="Polar residues" evidence="1">
    <location>
        <begin position="123"/>
        <end position="142"/>
    </location>
</feature>
<feature type="region of interest" description="Disordered" evidence="1">
    <location>
        <begin position="123"/>
        <end position="169"/>
    </location>
</feature>
<dbReference type="Proteomes" id="UP000783686">
    <property type="component" value="Unassembled WGS sequence"/>
</dbReference>
<keyword evidence="4" id="KW-1185">Reference proteome</keyword>
<protein>
    <submittedName>
        <fullName evidence="3">Uncharacterized protein</fullName>
    </submittedName>
</protein>
<dbReference type="EMBL" id="CAJFCW020000002">
    <property type="protein sequence ID" value="CAG9093521.1"/>
    <property type="molecule type" value="Genomic_DNA"/>
</dbReference>
<feature type="region of interest" description="Disordered" evidence="1">
    <location>
        <begin position="214"/>
        <end position="241"/>
    </location>
</feature>
<reference evidence="3" key="1">
    <citation type="submission" date="2020-09" db="EMBL/GenBank/DDBJ databases">
        <authorList>
            <person name="Kikuchi T."/>
        </authorList>
    </citation>
    <scope>NUCLEOTIDE SEQUENCE</scope>
    <source>
        <strain evidence="3">SH1</strain>
    </source>
</reference>
<keyword evidence="2" id="KW-0732">Signal</keyword>
<feature type="signal peptide" evidence="2">
    <location>
        <begin position="1"/>
        <end position="16"/>
    </location>
</feature>
<feature type="compositionally biased region" description="Basic and acidic residues" evidence="1">
    <location>
        <begin position="146"/>
        <end position="159"/>
    </location>
</feature>
<evidence type="ECO:0000256" key="1">
    <source>
        <dbReference type="SAM" id="MobiDB-lite"/>
    </source>
</evidence>
<accession>A0A811K7U4</accession>
<dbReference type="AlphaFoldDB" id="A0A811K7U4"/>
<evidence type="ECO:0000313" key="4">
    <source>
        <dbReference type="Proteomes" id="UP000614601"/>
    </source>
</evidence>
<evidence type="ECO:0000256" key="2">
    <source>
        <dbReference type="SAM" id="SignalP"/>
    </source>
</evidence>
<sequence length="298" mass="34985">MYRILLFVLLVPLLYSQEQSDNDVTEITTTTTPECTGSDCEDSELLNDKNDRVNNKVTANKVKVKEKTVLSDEVLHKFKVLMENLFDSSHNRDFFQILASERPLAIFRLPTGSRVMAPPEQRLFTTPDTFSPFGQNKTSSLSRPLENPRDPEQEREYLRETSYQQPEQSRTTWTDYERYWRQYYDNAYSNSQPYYNNYNYRPSQQQQPYYYDTQRNPYNYYSNPPSYSSYGPQNPYQYQSQYGPQQQYKNPYYSSYYPNYYQNYNQNQGLGLQSGLNVGLGNGVGFGISSGFGFNMGR</sequence>
<comment type="caution">
    <text evidence="3">The sequence shown here is derived from an EMBL/GenBank/DDBJ whole genome shotgun (WGS) entry which is preliminary data.</text>
</comment>
<gene>
    <name evidence="3" type="ORF">BOKJ2_LOCUS3703</name>
</gene>
<feature type="chain" id="PRO_5035681525" evidence="2">
    <location>
        <begin position="17"/>
        <end position="298"/>
    </location>
</feature>
<proteinExistence type="predicted"/>
<organism evidence="3 4">
    <name type="scientific">Bursaphelenchus okinawaensis</name>
    <dbReference type="NCBI Taxonomy" id="465554"/>
    <lineage>
        <taxon>Eukaryota</taxon>
        <taxon>Metazoa</taxon>
        <taxon>Ecdysozoa</taxon>
        <taxon>Nematoda</taxon>
        <taxon>Chromadorea</taxon>
        <taxon>Rhabditida</taxon>
        <taxon>Tylenchina</taxon>
        <taxon>Tylenchomorpha</taxon>
        <taxon>Aphelenchoidea</taxon>
        <taxon>Aphelenchoididae</taxon>
        <taxon>Bursaphelenchus</taxon>
    </lineage>
</organism>
<dbReference type="EMBL" id="CAJFDH010000002">
    <property type="protein sequence ID" value="CAD5211456.1"/>
    <property type="molecule type" value="Genomic_DNA"/>
</dbReference>